<dbReference type="Gene3D" id="3.30.420.10">
    <property type="entry name" value="Ribonuclease H-like superfamily/Ribonuclease H"/>
    <property type="match status" value="1"/>
</dbReference>
<evidence type="ECO:0000256" key="9">
    <source>
        <dbReference type="ARBA" id="ARBA00023125"/>
    </source>
</evidence>
<dbReference type="PRINTS" id="PR00696">
    <property type="entry name" value="RSOLVASERUVC"/>
</dbReference>
<keyword evidence="11" id="KW-0234">DNA repair</keyword>
<evidence type="ECO:0000256" key="2">
    <source>
        <dbReference type="ARBA" id="ARBA00022490"/>
    </source>
</evidence>
<keyword evidence="5" id="KW-0255">Endonuclease</keyword>
<evidence type="ECO:0000313" key="12">
    <source>
        <dbReference type="EMBL" id="MPN38984.1"/>
    </source>
</evidence>
<dbReference type="EMBL" id="VSSQ01094536">
    <property type="protein sequence ID" value="MPN38984.1"/>
    <property type="molecule type" value="Genomic_DNA"/>
</dbReference>
<evidence type="ECO:0000256" key="4">
    <source>
        <dbReference type="ARBA" id="ARBA00022723"/>
    </source>
</evidence>
<keyword evidence="8" id="KW-0460">Magnesium</keyword>
<dbReference type="GO" id="GO:0003677">
    <property type="term" value="F:DNA binding"/>
    <property type="evidence" value="ECO:0007669"/>
    <property type="project" value="UniProtKB-KW"/>
</dbReference>
<name>A0A645HS67_9ZZZZ</name>
<sequence length="186" mass="20567">MADNKIILGIDPGTQIMGFGVIELKSGKPYYVTMGSKDFRKIADHYERIGEIFHFVEQLISQYKPTDLAIEAPFYGKNVQSMLKLGRAQGAAIACALSKGLPVAEYAPRKIKQSITGKGAASKEQVAMIIKNILKIEDKAEHLDATDAISVALCHYYQINDPIPKQAKGGSWESFLKNNPQRIKKL</sequence>
<evidence type="ECO:0000256" key="1">
    <source>
        <dbReference type="ARBA" id="ARBA00009518"/>
    </source>
</evidence>
<dbReference type="NCBIfam" id="TIGR00228">
    <property type="entry name" value="ruvC"/>
    <property type="match status" value="1"/>
</dbReference>
<keyword evidence="2" id="KW-0963">Cytoplasm</keyword>
<dbReference type="SUPFAM" id="SSF53098">
    <property type="entry name" value="Ribonuclease H-like"/>
    <property type="match status" value="1"/>
</dbReference>
<dbReference type="GO" id="GO:0006310">
    <property type="term" value="P:DNA recombination"/>
    <property type="evidence" value="ECO:0007669"/>
    <property type="project" value="UniProtKB-KW"/>
</dbReference>
<evidence type="ECO:0000256" key="7">
    <source>
        <dbReference type="ARBA" id="ARBA00022801"/>
    </source>
</evidence>
<accession>A0A645HS67</accession>
<dbReference type="PROSITE" id="PS01321">
    <property type="entry name" value="RUVC"/>
    <property type="match status" value="1"/>
</dbReference>
<dbReference type="InterPro" id="IPR012337">
    <property type="entry name" value="RNaseH-like_sf"/>
</dbReference>
<keyword evidence="7 12" id="KW-0378">Hydrolase</keyword>
<evidence type="ECO:0000256" key="5">
    <source>
        <dbReference type="ARBA" id="ARBA00022759"/>
    </source>
</evidence>
<dbReference type="FunFam" id="3.30.420.10:FF:000002">
    <property type="entry name" value="Crossover junction endodeoxyribonuclease RuvC"/>
    <property type="match status" value="1"/>
</dbReference>
<evidence type="ECO:0000256" key="6">
    <source>
        <dbReference type="ARBA" id="ARBA00022763"/>
    </source>
</evidence>
<dbReference type="PANTHER" id="PTHR30194:SF3">
    <property type="entry name" value="CROSSOVER JUNCTION ENDODEOXYRIBONUCLEASE RUVC"/>
    <property type="match status" value="1"/>
</dbReference>
<keyword evidence="6" id="KW-0227">DNA damage</keyword>
<dbReference type="GO" id="GO:0006281">
    <property type="term" value="P:DNA repair"/>
    <property type="evidence" value="ECO:0007669"/>
    <property type="project" value="UniProtKB-KW"/>
</dbReference>
<keyword evidence="3" id="KW-0540">Nuclease</keyword>
<dbReference type="HAMAP" id="MF_00034">
    <property type="entry name" value="RuvC"/>
    <property type="match status" value="1"/>
</dbReference>
<evidence type="ECO:0000256" key="11">
    <source>
        <dbReference type="ARBA" id="ARBA00023204"/>
    </source>
</evidence>
<comment type="caution">
    <text evidence="12">The sequence shown here is derived from an EMBL/GenBank/DDBJ whole genome shotgun (WGS) entry which is preliminary data.</text>
</comment>
<evidence type="ECO:0000256" key="8">
    <source>
        <dbReference type="ARBA" id="ARBA00022842"/>
    </source>
</evidence>
<dbReference type="InterPro" id="IPR020563">
    <property type="entry name" value="X-over_junc_endoDNase_Mg_BS"/>
</dbReference>
<proteinExistence type="inferred from homology"/>
<keyword evidence="4" id="KW-0479">Metal-binding</keyword>
<keyword evidence="10" id="KW-0233">DNA recombination</keyword>
<dbReference type="GO" id="GO:0008821">
    <property type="term" value="F:crossover junction DNA endonuclease activity"/>
    <property type="evidence" value="ECO:0007669"/>
    <property type="project" value="InterPro"/>
</dbReference>
<comment type="similarity">
    <text evidence="1">Belongs to the RuvC family.</text>
</comment>
<dbReference type="EC" id="3.1.22.4" evidence="12"/>
<dbReference type="InterPro" id="IPR036397">
    <property type="entry name" value="RNaseH_sf"/>
</dbReference>
<evidence type="ECO:0000256" key="10">
    <source>
        <dbReference type="ARBA" id="ARBA00023172"/>
    </source>
</evidence>
<dbReference type="GO" id="GO:0046872">
    <property type="term" value="F:metal ion binding"/>
    <property type="evidence" value="ECO:0007669"/>
    <property type="project" value="UniProtKB-KW"/>
</dbReference>
<dbReference type="CDD" id="cd16962">
    <property type="entry name" value="RuvC"/>
    <property type="match status" value="1"/>
</dbReference>
<reference evidence="12" key="1">
    <citation type="submission" date="2019-08" db="EMBL/GenBank/DDBJ databases">
        <authorList>
            <person name="Kucharzyk K."/>
            <person name="Murdoch R.W."/>
            <person name="Higgins S."/>
            <person name="Loffler F."/>
        </authorList>
    </citation>
    <scope>NUCLEOTIDE SEQUENCE</scope>
</reference>
<gene>
    <name evidence="12" type="primary">ruvC_45</name>
    <name evidence="12" type="ORF">SDC9_186509</name>
</gene>
<dbReference type="AlphaFoldDB" id="A0A645HS67"/>
<evidence type="ECO:0000256" key="3">
    <source>
        <dbReference type="ARBA" id="ARBA00022722"/>
    </source>
</evidence>
<dbReference type="InterPro" id="IPR002176">
    <property type="entry name" value="X-over_junc_endoDNase_RuvC"/>
</dbReference>
<keyword evidence="9" id="KW-0238">DNA-binding</keyword>
<organism evidence="12">
    <name type="scientific">bioreactor metagenome</name>
    <dbReference type="NCBI Taxonomy" id="1076179"/>
    <lineage>
        <taxon>unclassified sequences</taxon>
        <taxon>metagenomes</taxon>
        <taxon>ecological metagenomes</taxon>
    </lineage>
</organism>
<protein>
    <submittedName>
        <fullName evidence="12">Crossover junction endodeoxyribonuclease RuvC</fullName>
        <ecNumber evidence="12">3.1.22.4</ecNumber>
    </submittedName>
</protein>
<dbReference type="Pfam" id="PF02075">
    <property type="entry name" value="RuvC"/>
    <property type="match status" value="1"/>
</dbReference>
<dbReference type="PANTHER" id="PTHR30194">
    <property type="entry name" value="CROSSOVER JUNCTION ENDODEOXYRIBONUCLEASE RUVC"/>
    <property type="match status" value="1"/>
</dbReference>